<feature type="compositionally biased region" description="Basic and acidic residues" evidence="4">
    <location>
        <begin position="281"/>
        <end position="294"/>
    </location>
</feature>
<dbReference type="AlphaFoldDB" id="A0A919YKC4"/>
<keyword evidence="2" id="KW-0238">DNA-binding</keyword>
<comment type="caution">
    <text evidence="6">The sequence shown here is derived from an EMBL/GenBank/DDBJ whole genome shotgun (WGS) entry which is preliminary data.</text>
</comment>
<evidence type="ECO:0000256" key="1">
    <source>
        <dbReference type="ARBA" id="ARBA00023015"/>
    </source>
</evidence>
<sequence>MLPFRLYHNTIPLPVTLYSCGLHPQHTQYRPIGYPTLQCFICFAGSGTFQFESMPYIKIKAGDIFVVPSKLAHDYGPSGEEKWLLGYMGIEGDYAESLVHSLKIPILKAIPIEKEKLSVLEHKLSLLWHTPDSEPQDSYRAASLHIYDLLTYIASLIAPAQQQRRSYSSSALTSEALLSAVHYMRQHYSEQLTISNIASAVGYSKQHFQRKFKDIYGINPHQYLQRLRLQKGAELLEQPQQLPISEVAAMVGMENNYFVRLFKREYGLTPAKYRAAAGLQSKEREELENGDGKQNEASME</sequence>
<accession>A0A919YKC4</accession>
<evidence type="ECO:0000256" key="2">
    <source>
        <dbReference type="ARBA" id="ARBA00023125"/>
    </source>
</evidence>
<name>A0A919YKC4_9BACL</name>
<evidence type="ECO:0000259" key="5">
    <source>
        <dbReference type="PROSITE" id="PS01124"/>
    </source>
</evidence>
<dbReference type="PANTHER" id="PTHR43280:SF28">
    <property type="entry name" value="HTH-TYPE TRANSCRIPTIONAL ACTIVATOR RHAS"/>
    <property type="match status" value="1"/>
</dbReference>
<dbReference type="InterPro" id="IPR018062">
    <property type="entry name" value="HTH_AraC-typ_CS"/>
</dbReference>
<dbReference type="SMART" id="SM00342">
    <property type="entry name" value="HTH_ARAC"/>
    <property type="match status" value="1"/>
</dbReference>
<dbReference type="PROSITE" id="PS01124">
    <property type="entry name" value="HTH_ARAC_FAMILY_2"/>
    <property type="match status" value="1"/>
</dbReference>
<evidence type="ECO:0000256" key="3">
    <source>
        <dbReference type="ARBA" id="ARBA00023163"/>
    </source>
</evidence>
<dbReference type="InterPro" id="IPR003313">
    <property type="entry name" value="AraC-bd"/>
</dbReference>
<dbReference type="PANTHER" id="PTHR43280">
    <property type="entry name" value="ARAC-FAMILY TRANSCRIPTIONAL REGULATOR"/>
    <property type="match status" value="1"/>
</dbReference>
<dbReference type="Pfam" id="PF02311">
    <property type="entry name" value="AraC_binding"/>
    <property type="match status" value="1"/>
</dbReference>
<dbReference type="SUPFAM" id="SSF51215">
    <property type="entry name" value="Regulatory protein AraC"/>
    <property type="match status" value="1"/>
</dbReference>
<dbReference type="RefSeq" id="WP_213514257.1">
    <property type="nucleotide sequence ID" value="NZ_BOSE01000002.1"/>
</dbReference>
<proteinExistence type="predicted"/>
<reference evidence="6" key="1">
    <citation type="submission" date="2021-03" db="EMBL/GenBank/DDBJ databases">
        <title>Antimicrobial resistance genes in bacteria isolated from Japanese honey, and their potential for conferring macrolide and lincosamide resistance in the American foulbrood pathogen Paenibacillus larvae.</title>
        <authorList>
            <person name="Okamoto M."/>
            <person name="Kumagai M."/>
            <person name="Kanamori H."/>
            <person name="Takamatsu D."/>
        </authorList>
    </citation>
    <scope>NUCLEOTIDE SEQUENCE</scope>
    <source>
        <strain evidence="6">J40TS1</strain>
    </source>
</reference>
<feature type="domain" description="HTH araC/xylS-type" evidence="5">
    <location>
        <begin position="178"/>
        <end position="276"/>
    </location>
</feature>
<dbReference type="PROSITE" id="PS51257">
    <property type="entry name" value="PROKAR_LIPOPROTEIN"/>
    <property type="match status" value="1"/>
</dbReference>
<dbReference type="Proteomes" id="UP000683139">
    <property type="component" value="Unassembled WGS sequence"/>
</dbReference>
<gene>
    <name evidence="6" type="ORF">J40TS1_16490</name>
</gene>
<keyword evidence="1" id="KW-0805">Transcription regulation</keyword>
<dbReference type="InterPro" id="IPR009057">
    <property type="entry name" value="Homeodomain-like_sf"/>
</dbReference>
<dbReference type="GO" id="GO:0043565">
    <property type="term" value="F:sequence-specific DNA binding"/>
    <property type="evidence" value="ECO:0007669"/>
    <property type="project" value="InterPro"/>
</dbReference>
<feature type="region of interest" description="Disordered" evidence="4">
    <location>
        <begin position="279"/>
        <end position="300"/>
    </location>
</feature>
<dbReference type="PROSITE" id="PS00041">
    <property type="entry name" value="HTH_ARAC_FAMILY_1"/>
    <property type="match status" value="1"/>
</dbReference>
<dbReference type="GO" id="GO:0003700">
    <property type="term" value="F:DNA-binding transcription factor activity"/>
    <property type="evidence" value="ECO:0007669"/>
    <property type="project" value="InterPro"/>
</dbReference>
<keyword evidence="7" id="KW-1185">Reference proteome</keyword>
<evidence type="ECO:0000256" key="4">
    <source>
        <dbReference type="SAM" id="MobiDB-lite"/>
    </source>
</evidence>
<dbReference type="Pfam" id="PF12833">
    <property type="entry name" value="HTH_18"/>
    <property type="match status" value="1"/>
</dbReference>
<organism evidence="6 7">
    <name type="scientific">Paenibacillus montaniterrae</name>
    <dbReference type="NCBI Taxonomy" id="429341"/>
    <lineage>
        <taxon>Bacteria</taxon>
        <taxon>Bacillati</taxon>
        <taxon>Bacillota</taxon>
        <taxon>Bacilli</taxon>
        <taxon>Bacillales</taxon>
        <taxon>Paenibacillaceae</taxon>
        <taxon>Paenibacillus</taxon>
    </lineage>
</organism>
<dbReference type="InterPro" id="IPR018060">
    <property type="entry name" value="HTH_AraC"/>
</dbReference>
<dbReference type="InterPro" id="IPR037923">
    <property type="entry name" value="HTH-like"/>
</dbReference>
<evidence type="ECO:0000313" key="6">
    <source>
        <dbReference type="EMBL" id="GIP16007.1"/>
    </source>
</evidence>
<keyword evidence="3" id="KW-0804">Transcription</keyword>
<protein>
    <submittedName>
        <fullName evidence="6">AraC family transcriptional regulator</fullName>
    </submittedName>
</protein>
<dbReference type="EMBL" id="BOSE01000002">
    <property type="protein sequence ID" value="GIP16007.1"/>
    <property type="molecule type" value="Genomic_DNA"/>
</dbReference>
<evidence type="ECO:0000313" key="7">
    <source>
        <dbReference type="Proteomes" id="UP000683139"/>
    </source>
</evidence>
<dbReference type="SUPFAM" id="SSF46689">
    <property type="entry name" value="Homeodomain-like"/>
    <property type="match status" value="2"/>
</dbReference>
<dbReference type="Gene3D" id="1.10.10.60">
    <property type="entry name" value="Homeodomain-like"/>
    <property type="match status" value="2"/>
</dbReference>